<keyword evidence="1" id="KW-0378">Hydrolase</keyword>
<dbReference type="Pfam" id="PF02338">
    <property type="entry name" value="OTU"/>
    <property type="match status" value="1"/>
</dbReference>
<dbReference type="GO" id="GO:0043139">
    <property type="term" value="F:5'-3' DNA helicase activity"/>
    <property type="evidence" value="ECO:0007669"/>
    <property type="project" value="UniProtKB-EC"/>
</dbReference>
<dbReference type="InterPro" id="IPR025476">
    <property type="entry name" value="Helitron_helicase-like"/>
</dbReference>
<dbReference type="GO" id="GO:0000723">
    <property type="term" value="P:telomere maintenance"/>
    <property type="evidence" value="ECO:0007669"/>
    <property type="project" value="InterPro"/>
</dbReference>
<name>A0A819Z278_9BILA</name>
<evidence type="ECO:0000256" key="1">
    <source>
        <dbReference type="RuleBase" id="RU363044"/>
    </source>
</evidence>
<dbReference type="GO" id="GO:0016787">
    <property type="term" value="F:hydrolase activity"/>
    <property type="evidence" value="ECO:0007669"/>
    <property type="project" value="UniProtKB-KW"/>
</dbReference>
<dbReference type="Gene3D" id="3.90.70.80">
    <property type="match status" value="1"/>
</dbReference>
<keyword evidence="1" id="KW-0234">DNA repair</keyword>
<dbReference type="InterPro" id="IPR046700">
    <property type="entry name" value="DUF6570"/>
</dbReference>
<evidence type="ECO:0000313" key="7">
    <source>
        <dbReference type="Proteomes" id="UP000663842"/>
    </source>
</evidence>
<feature type="domain" description="OTU" evidence="2">
    <location>
        <begin position="446"/>
        <end position="561"/>
    </location>
</feature>
<reference evidence="6" key="1">
    <citation type="submission" date="2021-02" db="EMBL/GenBank/DDBJ databases">
        <authorList>
            <person name="Nowell W R."/>
        </authorList>
    </citation>
    <scope>NUCLEOTIDE SEQUENCE</scope>
</reference>
<dbReference type="EMBL" id="CAJOBF010005150">
    <property type="protein sequence ID" value="CAF4165599.1"/>
    <property type="molecule type" value="Genomic_DNA"/>
</dbReference>
<dbReference type="CDD" id="cd22791">
    <property type="entry name" value="OTU_VRTN"/>
    <property type="match status" value="1"/>
</dbReference>
<evidence type="ECO:0000259" key="5">
    <source>
        <dbReference type="Pfam" id="PF20209"/>
    </source>
</evidence>
<dbReference type="GO" id="GO:0006310">
    <property type="term" value="P:DNA recombination"/>
    <property type="evidence" value="ECO:0007669"/>
    <property type="project" value="UniProtKB-KW"/>
</dbReference>
<feature type="domain" description="DNA helicase Pif1-like DEAD-box helicase" evidence="3">
    <location>
        <begin position="2150"/>
        <end position="2343"/>
    </location>
</feature>
<organism evidence="6 7">
    <name type="scientific">Rotaria magnacalcarata</name>
    <dbReference type="NCBI Taxonomy" id="392030"/>
    <lineage>
        <taxon>Eukaryota</taxon>
        <taxon>Metazoa</taxon>
        <taxon>Spiralia</taxon>
        <taxon>Gnathifera</taxon>
        <taxon>Rotifera</taxon>
        <taxon>Eurotatoria</taxon>
        <taxon>Bdelloidea</taxon>
        <taxon>Philodinida</taxon>
        <taxon>Philodinidae</taxon>
        <taxon>Rotaria</taxon>
    </lineage>
</organism>
<gene>
    <name evidence="6" type="ORF">UXM345_LOCUS25963</name>
</gene>
<dbReference type="Gene3D" id="3.40.50.300">
    <property type="entry name" value="P-loop containing nucleotide triphosphate hydrolases"/>
    <property type="match status" value="1"/>
</dbReference>
<evidence type="ECO:0000259" key="4">
    <source>
        <dbReference type="Pfam" id="PF14214"/>
    </source>
</evidence>
<feature type="domain" description="DUF6570" evidence="5">
    <location>
        <begin position="956"/>
        <end position="1089"/>
    </location>
</feature>
<accession>A0A819Z278</accession>
<dbReference type="PANTHER" id="PTHR47642">
    <property type="entry name" value="ATP-DEPENDENT DNA HELICASE"/>
    <property type="match status" value="1"/>
</dbReference>
<feature type="non-terminal residue" evidence="6">
    <location>
        <position position="1"/>
    </location>
</feature>
<dbReference type="Pfam" id="PF14214">
    <property type="entry name" value="Helitron_like_N"/>
    <property type="match status" value="1"/>
</dbReference>
<keyword evidence="1" id="KW-0347">Helicase</keyword>
<dbReference type="Pfam" id="PF20209">
    <property type="entry name" value="DUF6570"/>
    <property type="match status" value="1"/>
</dbReference>
<comment type="catalytic activity">
    <reaction evidence="1">
        <text>ATP + H2O = ADP + phosphate + H(+)</text>
        <dbReference type="Rhea" id="RHEA:13065"/>
        <dbReference type="ChEBI" id="CHEBI:15377"/>
        <dbReference type="ChEBI" id="CHEBI:15378"/>
        <dbReference type="ChEBI" id="CHEBI:30616"/>
        <dbReference type="ChEBI" id="CHEBI:43474"/>
        <dbReference type="ChEBI" id="CHEBI:456216"/>
        <dbReference type="EC" id="5.6.2.3"/>
    </reaction>
</comment>
<dbReference type="InterPro" id="IPR027417">
    <property type="entry name" value="P-loop_NTPase"/>
</dbReference>
<dbReference type="Proteomes" id="UP000663842">
    <property type="component" value="Unassembled WGS sequence"/>
</dbReference>
<dbReference type="InterPro" id="IPR047273">
    <property type="entry name" value="VRTN_OTU_dom"/>
</dbReference>
<protein>
    <recommendedName>
        <fullName evidence="1">ATP-dependent DNA helicase</fullName>
        <ecNumber evidence="1">5.6.2.3</ecNumber>
    </recommendedName>
</protein>
<sequence length="2525" mass="287145">MHAMSYCPPTCFPTKHDSRLYNIAKINKELAGKSSTIHDLCPDIWAQIFEYFEIMDLFATFGSITDAVDQVLFNENNRFLLRGLILDASVKYVPESIPFNRLISLTLNETTSLGVLQDYCELRSLKIIGENEWIRWIIRNIRQRNTKLNQLTVVTPKIESISELLMPILYISTLHRLEIHTDEIVETTKVSTSATMPSYIEQFIFDSGSTINWNEFSLTLPEFTRIRLLSISLIDCNQKSVPSFIFQNLRTLSLGLLEVSFNWIIQLLTTTPCLVKLKLTGLVDADGFVIMNPITEKIQAPLFALNLSLICNGDDNDCNVYYGTVNRWWSLRGMITRHFNMNNRCLFCTQRSAAVCCLRCRTTDISTMFETLLTLLGKASMTSNYYDQIRTICQQIQTLEWLLTPIQFTPITHFDPKVHTVDQKANLYLQQASLDVQNMIPIEVAADGNCLYNSIIRLSGNTASTPSELRVRTLIELVKNEMFYHNRCAHIVGPVNEATKNITRNFSFSKLYEIAALSNVLNCNIQSVYPTIDYRSDLNIMNNTFEHAQCSIASKTICLFWTHTESEIEPRRSNAGNWSPNHFVPLLLPSDNSQSQNHLCQPKISGSGLTPTKATTKNNILTQVRIPEFNAGDNEIQPFQVPSTVITTTNEITTPRTKRRLQLAETGTSFESTIVEQKRMQARERMAAKRAAATPEEAERQRILARERSATRRALLTPEGSQQQRATIREINAAQRAALTPKEVEQQRSLAVDRSMAKRATATLIEAEEQRVLARERTATRRAARVSEEAKQQQTVAYKTTRRQKTVKQKQTAMKRKSNQDANFDWPKPVDMDCKINCLKNFIQHMSMDSLAECVCGVCSTRRYKRDLRHVPLSKIPSIELLKIHPDLHSMIPKIQEINSFNSNDSNVQSSTNNQSFTCINGMFFYEAGLYKTVDSKKRSLIHCDVCTECWSALAKEKIPEFSATNKVWMGDIPKQLQGLTIPEQRLIALYRHNSCIVKLQSPFHSTGTAQSALKGNCISFPQDVINIATTLPLELDDLCDSLKIIFVGSRMPQRSQLKHVLTVRKKKIYDALQWLNQNNPLYRYITINLPTIDKLPDDDVPECLWATMEISNNTEAAESERSSYIPDPLANAFEPNTTTTVPITASAVLDVNGTTVSSDDVAEHLLGQMKVRMSDKTLESQSEEGAEQDPVYMIPRGNKPANEYSNPNLLLGVFPTLFPHGFDALEDSSRPVQINFREHVRYFLSYGDRRFEEHYSFIFVLFNILQRRTACFHAQLMTSRPYFQRSAQLLETLSSEDVATALLNISKASYTKVSDERINTLMSHIKVIGGHVMGSAHLRSALRTKIHSLCFNLGLPSLFVTINPADIHSPVALYFAGVDLDLDRVLPEVLRTSYERAQIIATHPVATAKFFNCLIKSILKCLVLGGVLGPTKAYFGTVESQGRGSLHLHLLIWLKHEYTPAQLKENIQNQDFRDNLLKYLEDVVKEDLDLFREEANDGTSTTSDISVSIQETGSITDEVVPGCLSTPNPDSGDFHRIFCKDVVRLVETSNIHKHSTTCYKYSKGKSDTSKTCGMRMPRVLVKTSNIDLSTGQITMRRSHPWINNFNEWLISACRSNMDIKFIWSGNDAKALVYYITDYVTKSTLAFHDMFALAQQGVKSIEQQRVTNSIDNAIEKSRKLVLRCYNMIASQQEVSGVQVASYLMNYDDHYTTHTFRNLILISIENYLQAELSKAQLQEKDIDEERLEDMTTPIDEEQEEDTKQTEEQFLLESTQTKNGAKFVMVNTRLDYQHRSKDLTALCLHDFVSHFHKKVIDKSDRRLIKSVNESEGERLDTEGTKMNERYTFESAHPQASSHIVIKHTNPVVPVLVGPQIPRQEREEARERYSRALLTLFVPWRSVRDLCASNQTWTEALEVQKPLISPASLKIIENIQLLHECKHDRDEHLRQVLVEAQSDNSIDPVLIPNYYEEDQNTEEDDPEQLLQMLSIVNEATTNAYSASNGNQEQRYLSDVLQVIDNTDRFALLSDQRNVWNQNSDDIVRDSSTFVVAHSHHAAMIKEWKRDIESRRDKARNYLISGENTVEIRDDEVQIEVVAAEIPTSPFKAQTTTVPPVTITTAISFPTKMDIIKQFTLNSQQNHNRLGSADNQLLLCVPGCGGTGKSQLIRAITQYFQLTKRGKMLRKLAPTSIAAAEIDGLTIHSFLGESRKSSKKKQTRTFRPGDTKLENEWRHVKYLIIDEMSMIGLSLLARLNRIVKTAKHINSEIPFGGVNVIFFGDYLQYSPVLDRPLYHSCASSEQITERQIDMQCAQKLISQMNCVVELSQQMRTEDLRYLELLNRLRGGQSIIEDYQLLCTRIVGNPKLQASLRQKPWNEAPILVFRNTLRTQINNRAVLNKAMEMGLRPMVCVAQDYFQGKIIDDLRLRKTILELPDNKTEHLPGYLPLVPGMPVLLTENVATELGLSNGTRGIFHQLVYEESSADIQFQDKNFPTNTKFITQPKYALVEFPNCKLDSELAELQAKIIPI</sequence>
<keyword evidence="1" id="KW-0227">DNA damage</keyword>
<dbReference type="InterPro" id="IPR010285">
    <property type="entry name" value="DNA_helicase_pif1-like_DEAD"/>
</dbReference>
<keyword evidence="1" id="KW-0067">ATP-binding</keyword>
<dbReference type="GO" id="GO:0005524">
    <property type="term" value="F:ATP binding"/>
    <property type="evidence" value="ECO:0007669"/>
    <property type="project" value="UniProtKB-KW"/>
</dbReference>
<dbReference type="InterPro" id="IPR051055">
    <property type="entry name" value="PIF1_helicase"/>
</dbReference>
<comment type="similarity">
    <text evidence="1">Belongs to the helicase family.</text>
</comment>
<keyword evidence="1" id="KW-0233">DNA recombination</keyword>
<evidence type="ECO:0000259" key="3">
    <source>
        <dbReference type="Pfam" id="PF05970"/>
    </source>
</evidence>
<dbReference type="EC" id="5.6.2.3" evidence="1"/>
<comment type="cofactor">
    <cofactor evidence="1">
        <name>Mg(2+)</name>
        <dbReference type="ChEBI" id="CHEBI:18420"/>
    </cofactor>
</comment>
<comment type="caution">
    <text evidence="6">The sequence shown here is derived from an EMBL/GenBank/DDBJ whole genome shotgun (WGS) entry which is preliminary data.</text>
</comment>
<evidence type="ECO:0000259" key="2">
    <source>
        <dbReference type="Pfam" id="PF02338"/>
    </source>
</evidence>
<proteinExistence type="inferred from homology"/>
<evidence type="ECO:0000313" key="6">
    <source>
        <dbReference type="EMBL" id="CAF4165599.1"/>
    </source>
</evidence>
<dbReference type="SUPFAM" id="SSF52540">
    <property type="entry name" value="P-loop containing nucleoside triphosphate hydrolases"/>
    <property type="match status" value="2"/>
</dbReference>
<feature type="domain" description="Helitron helicase-like" evidence="4">
    <location>
        <begin position="1240"/>
        <end position="1453"/>
    </location>
</feature>
<dbReference type="GO" id="GO:0006281">
    <property type="term" value="P:DNA repair"/>
    <property type="evidence" value="ECO:0007669"/>
    <property type="project" value="UniProtKB-KW"/>
</dbReference>
<keyword evidence="1" id="KW-0547">Nucleotide-binding</keyword>
<dbReference type="Pfam" id="PF05970">
    <property type="entry name" value="PIF1"/>
    <property type="match status" value="1"/>
</dbReference>
<dbReference type="PANTHER" id="PTHR47642:SF5">
    <property type="entry name" value="ATP-DEPENDENT DNA HELICASE"/>
    <property type="match status" value="1"/>
</dbReference>
<dbReference type="InterPro" id="IPR003323">
    <property type="entry name" value="OTU_dom"/>
</dbReference>